<proteinExistence type="predicted"/>
<dbReference type="EMBL" id="BARS01016623">
    <property type="protein sequence ID" value="GAF88920.1"/>
    <property type="molecule type" value="Genomic_DNA"/>
</dbReference>
<gene>
    <name evidence="1" type="ORF">S01H1_27317</name>
</gene>
<dbReference type="AlphaFoldDB" id="X0UKA6"/>
<sequence length="41" mass="4480">MEKLSLKKKLLIIRLYTEGLSYSEIAIKASVGKGTVANVIT</sequence>
<comment type="caution">
    <text evidence="1">The sequence shown here is derived from an EMBL/GenBank/DDBJ whole genome shotgun (WGS) entry which is preliminary data.</text>
</comment>
<name>X0UKA6_9ZZZZ</name>
<accession>X0UKA6</accession>
<organism evidence="1">
    <name type="scientific">marine sediment metagenome</name>
    <dbReference type="NCBI Taxonomy" id="412755"/>
    <lineage>
        <taxon>unclassified sequences</taxon>
        <taxon>metagenomes</taxon>
        <taxon>ecological metagenomes</taxon>
    </lineage>
</organism>
<dbReference type="InterPro" id="IPR036388">
    <property type="entry name" value="WH-like_DNA-bd_sf"/>
</dbReference>
<evidence type="ECO:0008006" key="2">
    <source>
        <dbReference type="Google" id="ProtNLM"/>
    </source>
</evidence>
<reference evidence="1" key="1">
    <citation type="journal article" date="2014" name="Front. Microbiol.">
        <title>High frequency of phylogenetically diverse reductive dehalogenase-homologous genes in deep subseafloor sedimentary metagenomes.</title>
        <authorList>
            <person name="Kawai M."/>
            <person name="Futagami T."/>
            <person name="Toyoda A."/>
            <person name="Takaki Y."/>
            <person name="Nishi S."/>
            <person name="Hori S."/>
            <person name="Arai W."/>
            <person name="Tsubouchi T."/>
            <person name="Morono Y."/>
            <person name="Uchiyama I."/>
            <person name="Ito T."/>
            <person name="Fujiyama A."/>
            <person name="Inagaki F."/>
            <person name="Takami H."/>
        </authorList>
    </citation>
    <scope>NUCLEOTIDE SEQUENCE</scope>
    <source>
        <strain evidence="1">Expedition CK06-06</strain>
    </source>
</reference>
<evidence type="ECO:0000313" key="1">
    <source>
        <dbReference type="EMBL" id="GAF88920.1"/>
    </source>
</evidence>
<dbReference type="Gene3D" id="1.10.10.10">
    <property type="entry name" value="Winged helix-like DNA-binding domain superfamily/Winged helix DNA-binding domain"/>
    <property type="match status" value="1"/>
</dbReference>
<dbReference type="InterPro" id="IPR013324">
    <property type="entry name" value="RNA_pol_sigma_r3/r4-like"/>
</dbReference>
<protein>
    <recommendedName>
        <fullName evidence="2">HTH luxR-type domain-containing protein</fullName>
    </recommendedName>
</protein>
<dbReference type="SUPFAM" id="SSF88659">
    <property type="entry name" value="Sigma3 and sigma4 domains of RNA polymerase sigma factors"/>
    <property type="match status" value="1"/>
</dbReference>
<feature type="non-terminal residue" evidence="1">
    <location>
        <position position="41"/>
    </location>
</feature>